<dbReference type="InterPro" id="IPR000726">
    <property type="entry name" value="Glyco_hydro_19_cat"/>
</dbReference>
<organism evidence="2 3">
    <name type="scientific">Rhizobium metallidurans</name>
    <dbReference type="NCBI Taxonomy" id="1265931"/>
    <lineage>
        <taxon>Bacteria</taxon>
        <taxon>Pseudomonadati</taxon>
        <taxon>Pseudomonadota</taxon>
        <taxon>Alphaproteobacteria</taxon>
        <taxon>Hyphomicrobiales</taxon>
        <taxon>Rhizobiaceae</taxon>
        <taxon>Rhizobium/Agrobacterium group</taxon>
        <taxon>Rhizobium</taxon>
    </lineage>
</organism>
<proteinExistence type="predicted"/>
<dbReference type="Proteomes" id="UP000582090">
    <property type="component" value="Unassembled WGS sequence"/>
</dbReference>
<dbReference type="RefSeq" id="WP_183901478.1">
    <property type="nucleotide sequence ID" value="NZ_JACIDW010000013.1"/>
</dbReference>
<dbReference type="GO" id="GO:0016998">
    <property type="term" value="P:cell wall macromolecule catabolic process"/>
    <property type="evidence" value="ECO:0007669"/>
    <property type="project" value="InterPro"/>
</dbReference>
<reference evidence="2 3" key="1">
    <citation type="submission" date="2020-08" db="EMBL/GenBank/DDBJ databases">
        <title>Genomic Encyclopedia of Type Strains, Phase IV (KMG-IV): sequencing the most valuable type-strain genomes for metagenomic binning, comparative biology and taxonomic classification.</title>
        <authorList>
            <person name="Goeker M."/>
        </authorList>
    </citation>
    <scope>NUCLEOTIDE SEQUENCE [LARGE SCALE GENOMIC DNA]</scope>
    <source>
        <strain evidence="2 3">DSM 26575</strain>
    </source>
</reference>
<dbReference type="AlphaFoldDB" id="A0A7W6GCM0"/>
<dbReference type="GO" id="GO:0006032">
    <property type="term" value="P:chitin catabolic process"/>
    <property type="evidence" value="ECO:0007669"/>
    <property type="project" value="InterPro"/>
</dbReference>
<protein>
    <submittedName>
        <fullName evidence="2">Putative chitinase</fullName>
    </submittedName>
</protein>
<name>A0A7W6GCM0_9HYPH</name>
<dbReference type="Pfam" id="PF00182">
    <property type="entry name" value="Glyco_hydro_19"/>
    <property type="match status" value="1"/>
</dbReference>
<gene>
    <name evidence="2" type="ORF">GGQ67_003645</name>
</gene>
<comment type="caution">
    <text evidence="2">The sequence shown here is derived from an EMBL/GenBank/DDBJ whole genome shotgun (WGS) entry which is preliminary data.</text>
</comment>
<dbReference type="InterPro" id="IPR023346">
    <property type="entry name" value="Lysozyme-like_dom_sf"/>
</dbReference>
<dbReference type="GO" id="GO:0004568">
    <property type="term" value="F:chitinase activity"/>
    <property type="evidence" value="ECO:0007669"/>
    <property type="project" value="InterPro"/>
</dbReference>
<dbReference type="Gene3D" id="1.10.530.10">
    <property type="match status" value="1"/>
</dbReference>
<feature type="domain" description="Glycoside hydrolase family 19 catalytic" evidence="1">
    <location>
        <begin position="96"/>
        <end position="146"/>
    </location>
</feature>
<evidence type="ECO:0000313" key="3">
    <source>
        <dbReference type="Proteomes" id="UP000582090"/>
    </source>
</evidence>
<sequence>MNRSRFFASVRTSLFGGSLTASQVQGMEAILDEAAKAVIDSRWLAYMLATGFHETARTMQPVIETRQPDEATNPTVDKAIARLESSWAKGRMPWVKSAYWRKDAQGKSWLGRGLVQLTHKANYERMGPLVGADLVGNPDLAMRDDVAVKIMFEGMARGLFTTKKLGDYFTVKGEDWAGARKIINGTDQAEKIAGYGRLFLKALQA</sequence>
<dbReference type="EMBL" id="JACIDW010000013">
    <property type="protein sequence ID" value="MBB3965964.1"/>
    <property type="molecule type" value="Genomic_DNA"/>
</dbReference>
<evidence type="ECO:0000259" key="1">
    <source>
        <dbReference type="Pfam" id="PF00182"/>
    </source>
</evidence>
<evidence type="ECO:0000313" key="2">
    <source>
        <dbReference type="EMBL" id="MBB3965964.1"/>
    </source>
</evidence>
<dbReference type="SUPFAM" id="SSF53955">
    <property type="entry name" value="Lysozyme-like"/>
    <property type="match status" value="1"/>
</dbReference>
<keyword evidence="3" id="KW-1185">Reference proteome</keyword>
<accession>A0A7W6GCM0</accession>